<comment type="caution">
    <text evidence="2">The sequence shown here is derived from an EMBL/GenBank/DDBJ whole genome shotgun (WGS) entry which is preliminary data.</text>
</comment>
<dbReference type="PANTHER" id="PTHR30087">
    <property type="entry name" value="INNER MEMBRANE PROTEIN"/>
    <property type="match status" value="1"/>
</dbReference>
<dbReference type="InterPro" id="IPR007553">
    <property type="entry name" value="2-thiour_desulf"/>
</dbReference>
<dbReference type="InterPro" id="IPR013560">
    <property type="entry name" value="DUF1722"/>
</dbReference>
<gene>
    <name evidence="2" type="ORF">H8B19_00965</name>
</gene>
<organism evidence="2 3">
    <name type="scientific">Neptunicella marina</name>
    <dbReference type="NCBI Taxonomy" id="2125989"/>
    <lineage>
        <taxon>Bacteria</taxon>
        <taxon>Pseudomonadati</taxon>
        <taxon>Pseudomonadota</taxon>
        <taxon>Gammaproteobacteria</taxon>
        <taxon>Alteromonadales</taxon>
        <taxon>Alteromonadaceae</taxon>
        <taxon>Neptunicella</taxon>
    </lineage>
</organism>
<reference evidence="2" key="2">
    <citation type="submission" date="2020-08" db="EMBL/GenBank/DDBJ databases">
        <authorList>
            <person name="Lai Q."/>
        </authorList>
    </citation>
    <scope>NUCLEOTIDE SEQUENCE</scope>
    <source>
        <strain evidence="2">S27-2</strain>
    </source>
</reference>
<dbReference type="RefSeq" id="WP_186504905.1">
    <property type="nucleotide sequence ID" value="NZ_JACNEP010000001.1"/>
</dbReference>
<evidence type="ECO:0000313" key="3">
    <source>
        <dbReference type="Proteomes" id="UP000601768"/>
    </source>
</evidence>
<evidence type="ECO:0000313" key="2">
    <source>
        <dbReference type="EMBL" id="MBC3764432.1"/>
    </source>
</evidence>
<dbReference type="Pfam" id="PF04463">
    <property type="entry name" value="2-thiour_desulf"/>
    <property type="match status" value="1"/>
</dbReference>
<dbReference type="AlphaFoldDB" id="A0A8J6IR85"/>
<protein>
    <submittedName>
        <fullName evidence="2">DUF1722 domain-containing protein</fullName>
    </submittedName>
</protein>
<feature type="domain" description="DUF1722" evidence="1">
    <location>
        <begin position="198"/>
        <end position="300"/>
    </location>
</feature>
<evidence type="ECO:0000259" key="1">
    <source>
        <dbReference type="Pfam" id="PF08349"/>
    </source>
</evidence>
<dbReference type="Pfam" id="PF08349">
    <property type="entry name" value="DUF1722"/>
    <property type="match status" value="1"/>
</dbReference>
<keyword evidence="3" id="KW-1185">Reference proteome</keyword>
<sequence length="321" mass="36168">MTQSISATTDNKPVLGISACLTGAEVRYNGGHKLSRYCNNVLSRYFEFKPMCPEVAIGLPTPRAAIRVVSVGGQHQVHERHDASKNYAPALQSYAETQAPFLQHLSGFIFMQKSPSCAVGSATLYTDKGMPMASTHGAFAEKLMQLMPCLPVVEAGALNDSRCRENFLLQVFAYHEWQTTVLTNPTLLNIQRFHHRYKLLLRSHSESVCKMLGQKLARTAVQDAEVLVNEYIVEFMQAMKKLPKPQHHASLLMRIYKGLKQQLSGAERQQSITYIDHYRNGIVPFIVPMTLLNVFREKYQCRSDSAVWDAYPFELGLQNAI</sequence>
<dbReference type="Proteomes" id="UP000601768">
    <property type="component" value="Unassembled WGS sequence"/>
</dbReference>
<accession>A0A8J6IR85</accession>
<dbReference type="PANTHER" id="PTHR30087:SF0">
    <property type="entry name" value="INNER MEMBRANE PROTEIN"/>
    <property type="match status" value="1"/>
</dbReference>
<proteinExistence type="predicted"/>
<name>A0A8J6IR85_9ALTE</name>
<reference evidence="2" key="1">
    <citation type="journal article" date="2018" name="Int. J. Syst. Evol. Microbiol.">
        <title>Neptunicella marina gen. nov., sp. nov., isolated from surface seawater.</title>
        <authorList>
            <person name="Liu X."/>
            <person name="Lai Q."/>
            <person name="Du Y."/>
            <person name="Zhang X."/>
            <person name="Liu Z."/>
            <person name="Sun F."/>
            <person name="Shao Z."/>
        </authorList>
    </citation>
    <scope>NUCLEOTIDE SEQUENCE</scope>
    <source>
        <strain evidence="2">S27-2</strain>
    </source>
</reference>
<dbReference type="EMBL" id="JACNEP010000001">
    <property type="protein sequence ID" value="MBC3764432.1"/>
    <property type="molecule type" value="Genomic_DNA"/>
</dbReference>